<feature type="domain" description="DUF402" evidence="1">
    <location>
        <begin position="66"/>
        <end position="169"/>
    </location>
</feature>
<dbReference type="InterPro" id="IPR035930">
    <property type="entry name" value="FomD-like_sf"/>
</dbReference>
<dbReference type="Gene3D" id="2.40.380.10">
    <property type="entry name" value="FomD-like"/>
    <property type="match status" value="1"/>
</dbReference>
<reference evidence="2 3" key="1">
    <citation type="submission" date="2018-11" db="EMBL/GenBank/DDBJ databases">
        <title>Whole genome sequence of Streptomyces paromomycinus NBRC 15454(T).</title>
        <authorList>
            <person name="Komaki H."/>
            <person name="Tamura T."/>
        </authorList>
    </citation>
    <scope>NUCLEOTIDE SEQUENCE [LARGE SCALE GENOMIC DNA]</scope>
    <source>
        <strain evidence="2 3">NBRC 15454</strain>
    </source>
</reference>
<evidence type="ECO:0000259" key="1">
    <source>
        <dbReference type="Pfam" id="PF04167"/>
    </source>
</evidence>
<gene>
    <name evidence="2" type="ORF">GKJPGBOP_01601</name>
</gene>
<organism evidence="2 3">
    <name type="scientific">Streptomyces paromomycinus</name>
    <name type="common">Streptomyces rimosus subsp. paromomycinus</name>
    <dbReference type="NCBI Taxonomy" id="92743"/>
    <lineage>
        <taxon>Bacteria</taxon>
        <taxon>Bacillati</taxon>
        <taxon>Actinomycetota</taxon>
        <taxon>Actinomycetes</taxon>
        <taxon>Kitasatosporales</taxon>
        <taxon>Streptomycetaceae</taxon>
        <taxon>Streptomyces</taxon>
    </lineage>
</organism>
<dbReference type="EMBL" id="BHZD01000001">
    <property type="protein sequence ID" value="GCD41943.1"/>
    <property type="molecule type" value="Genomic_DNA"/>
</dbReference>
<evidence type="ECO:0000313" key="3">
    <source>
        <dbReference type="Proteomes" id="UP000286746"/>
    </source>
</evidence>
<dbReference type="AlphaFoldDB" id="A0A401VXY2"/>
<protein>
    <recommendedName>
        <fullName evidence="1">DUF402 domain-containing protein</fullName>
    </recommendedName>
</protein>
<dbReference type="Pfam" id="PF04167">
    <property type="entry name" value="DUF402"/>
    <property type="match status" value="1"/>
</dbReference>
<evidence type="ECO:0000313" key="2">
    <source>
        <dbReference type="EMBL" id="GCD41943.1"/>
    </source>
</evidence>
<keyword evidence="3" id="KW-1185">Reference proteome</keyword>
<sequence length="198" mass="22983">MSHFFRPGHIIERRELLDGRAWIVYPVRVVEDGPELLAVFLAQGTPLTFGTGDFRWGLHPWIHFEHAWQSPGVLQLQRPGDGYSVWLFWKGREFSGWYINFQEPMRRHAAGFDTLDQELDIWIPGDGGPYRWKDVEQFEERERTGGFRPGEAASVRAEARQVVKMIETGSGWWDERWAHWSPPADWSVPDAVPLSTHS</sequence>
<dbReference type="InterPro" id="IPR007295">
    <property type="entry name" value="DUF402"/>
</dbReference>
<proteinExistence type="predicted"/>
<dbReference type="SUPFAM" id="SSF159234">
    <property type="entry name" value="FomD-like"/>
    <property type="match status" value="1"/>
</dbReference>
<dbReference type="RefSeq" id="WP_125053185.1">
    <property type="nucleotide sequence ID" value="NZ_BHZD01000001.1"/>
</dbReference>
<name>A0A401VXY2_STREY</name>
<dbReference type="Proteomes" id="UP000286746">
    <property type="component" value="Unassembled WGS sequence"/>
</dbReference>
<comment type="caution">
    <text evidence="2">The sequence shown here is derived from an EMBL/GenBank/DDBJ whole genome shotgun (WGS) entry which is preliminary data.</text>
</comment>
<accession>A0A401VXY2</accession>